<evidence type="ECO:0008006" key="4">
    <source>
        <dbReference type="Google" id="ProtNLM"/>
    </source>
</evidence>
<dbReference type="EMBL" id="SGPL01000211">
    <property type="protein sequence ID" value="THH15423.1"/>
    <property type="molecule type" value="Genomic_DNA"/>
</dbReference>
<dbReference type="SUPFAM" id="SSF56672">
    <property type="entry name" value="DNA/RNA polymerases"/>
    <property type="match status" value="1"/>
</dbReference>
<gene>
    <name evidence="2" type="ORF">EW146_g5062</name>
</gene>
<keyword evidence="3" id="KW-1185">Reference proteome</keyword>
<evidence type="ECO:0000313" key="3">
    <source>
        <dbReference type="Proteomes" id="UP000310158"/>
    </source>
</evidence>
<comment type="caution">
    <text evidence="2">The sequence shown here is derived from an EMBL/GenBank/DDBJ whole genome shotgun (WGS) entry which is preliminary data.</text>
</comment>
<dbReference type="AlphaFoldDB" id="A0A4V3XEY7"/>
<evidence type="ECO:0000313" key="2">
    <source>
        <dbReference type="EMBL" id="THH15423.1"/>
    </source>
</evidence>
<name>A0A4V3XEY7_9AGAM</name>
<organism evidence="2 3">
    <name type="scientific">Bondarzewia mesenterica</name>
    <dbReference type="NCBI Taxonomy" id="1095465"/>
    <lineage>
        <taxon>Eukaryota</taxon>
        <taxon>Fungi</taxon>
        <taxon>Dikarya</taxon>
        <taxon>Basidiomycota</taxon>
        <taxon>Agaricomycotina</taxon>
        <taxon>Agaricomycetes</taxon>
        <taxon>Russulales</taxon>
        <taxon>Bondarzewiaceae</taxon>
        <taxon>Bondarzewia</taxon>
    </lineage>
</organism>
<protein>
    <recommendedName>
        <fullName evidence="4">Reverse transcriptase domain-containing protein</fullName>
    </recommendedName>
</protein>
<evidence type="ECO:0000256" key="1">
    <source>
        <dbReference type="SAM" id="MobiDB-lite"/>
    </source>
</evidence>
<accession>A0A4V3XEY7</accession>
<feature type="region of interest" description="Disordered" evidence="1">
    <location>
        <begin position="1"/>
        <end position="45"/>
    </location>
</feature>
<dbReference type="Proteomes" id="UP000310158">
    <property type="component" value="Unassembled WGS sequence"/>
</dbReference>
<sequence length="708" mass="79243">MSSSTSTRPFEVGSGGKMTSSSPSLEISATSSPPKSCSPRRELDRRLQRLKRQLEELEEGRTKFASPGTGMADVDGRIANSSTSAPSAGLQPMPALTVHDTPQPRKAPRYLRGFLWSKDNLSVTPSATATETAAPLPSVPQDFVRDAVAQRTIQQHPDLFKIVTPINVDHFEWMLRGHPNPEFVQSVVRGLRVGFWPCAEGPSTPYPDTWDESHDNFTPEGLVFVKQQCAEEERLGRFSAPFKDLLPGMYSMPIHAVPKPHTDSFRMVVDHSAGSYSLNSLIDRDAVGIRLDNVQDLARNLLAARSQVGEAPIWLFKSDVSQAYRRLPIHPLWQIKQVVTIDGERRVDRCNNFGDRAGGFIWCSFFGLVLWIAINIRKILEVLAYVDDTFGHDTESRLVCYEPYDAFYPAKQVQLLELWDFLGIPHEKKKQEFGRSLTIIGFHVNAQVMTIALEDDARVKLIAAIRDFLRDAPKHRRKLVEWLRLLGYANWGLNVAPLLRPALQSSWDKMRGKAISHAGITINKDVTHDLLWFASMFERSSCIYVIKAQDWDVEHADLVIYTDASSFGLGFWCPLHWEGFLSPLTPPPLSAETIFWYEALTVLSALVFAAELKRPPKRLVIFTDNLNTVQIFDSLSARGPYNKILLFAIQILIQHSIDLRVLHIAGQDNVVADALSRGLISTALQYAPDLRISPFSPPRNALGAAGGC</sequence>
<feature type="compositionally biased region" description="Polar residues" evidence="1">
    <location>
        <begin position="17"/>
        <end position="35"/>
    </location>
</feature>
<dbReference type="PANTHER" id="PTHR33050:SF7">
    <property type="entry name" value="RIBONUCLEASE H"/>
    <property type="match status" value="1"/>
</dbReference>
<dbReference type="InterPro" id="IPR052055">
    <property type="entry name" value="Hepadnavirus_pol/RT"/>
</dbReference>
<dbReference type="CDD" id="cd09275">
    <property type="entry name" value="RNase_HI_RT_DIRS1"/>
    <property type="match status" value="1"/>
</dbReference>
<dbReference type="InterPro" id="IPR043502">
    <property type="entry name" value="DNA/RNA_pol_sf"/>
</dbReference>
<dbReference type="PANTHER" id="PTHR33050">
    <property type="entry name" value="REVERSE TRANSCRIPTASE DOMAIN-CONTAINING PROTEIN"/>
    <property type="match status" value="1"/>
</dbReference>
<proteinExistence type="predicted"/>
<dbReference type="OrthoDB" id="3248529at2759"/>
<feature type="region of interest" description="Disordered" evidence="1">
    <location>
        <begin position="83"/>
        <end position="104"/>
    </location>
</feature>
<reference evidence="2 3" key="1">
    <citation type="submission" date="2019-02" db="EMBL/GenBank/DDBJ databases">
        <title>Genome sequencing of the rare red list fungi Bondarzewia mesenterica.</title>
        <authorList>
            <person name="Buettner E."/>
            <person name="Kellner H."/>
        </authorList>
    </citation>
    <scope>NUCLEOTIDE SEQUENCE [LARGE SCALE GENOMIC DNA]</scope>
    <source>
        <strain evidence="2 3">DSM 108281</strain>
    </source>
</reference>